<gene>
    <name evidence="1" type="ORF">TNCT_387781</name>
</gene>
<name>A0A8X6LWA2_TRICU</name>
<dbReference type="EMBL" id="BMAO01038363">
    <property type="protein sequence ID" value="GFR24370.1"/>
    <property type="molecule type" value="Genomic_DNA"/>
</dbReference>
<dbReference type="AlphaFoldDB" id="A0A8X6LWA2"/>
<protein>
    <submittedName>
        <fullName evidence="1">Uncharacterized protein</fullName>
    </submittedName>
</protein>
<evidence type="ECO:0000313" key="2">
    <source>
        <dbReference type="Proteomes" id="UP000887116"/>
    </source>
</evidence>
<evidence type="ECO:0000313" key="1">
    <source>
        <dbReference type="EMBL" id="GFR24370.1"/>
    </source>
</evidence>
<comment type="caution">
    <text evidence="1">The sequence shown here is derived from an EMBL/GenBank/DDBJ whole genome shotgun (WGS) entry which is preliminary data.</text>
</comment>
<accession>A0A8X6LWA2</accession>
<dbReference type="Proteomes" id="UP000887116">
    <property type="component" value="Unassembled WGS sequence"/>
</dbReference>
<proteinExistence type="predicted"/>
<keyword evidence="2" id="KW-1185">Reference proteome</keyword>
<sequence>MEYLHDPIGIGRYAEVRIRLVPSIVENSFVVAAIPGCKCCVTDQNSVLEMISKQMVVVSQLKFHILAQNHYFDKVLVQVEMRNFYPVETFEFRDHSFDIRRDQYNSERRVLVIEFSSSSESESATTFWILVHVNGVLI</sequence>
<organism evidence="1 2">
    <name type="scientific">Trichonephila clavata</name>
    <name type="common">Joro spider</name>
    <name type="synonym">Nephila clavata</name>
    <dbReference type="NCBI Taxonomy" id="2740835"/>
    <lineage>
        <taxon>Eukaryota</taxon>
        <taxon>Metazoa</taxon>
        <taxon>Ecdysozoa</taxon>
        <taxon>Arthropoda</taxon>
        <taxon>Chelicerata</taxon>
        <taxon>Arachnida</taxon>
        <taxon>Araneae</taxon>
        <taxon>Araneomorphae</taxon>
        <taxon>Entelegynae</taxon>
        <taxon>Araneoidea</taxon>
        <taxon>Nephilidae</taxon>
        <taxon>Trichonephila</taxon>
    </lineage>
</organism>
<reference evidence="1" key="1">
    <citation type="submission" date="2020-07" db="EMBL/GenBank/DDBJ databases">
        <title>Multicomponent nature underlies the extraordinary mechanical properties of spider dragline silk.</title>
        <authorList>
            <person name="Kono N."/>
            <person name="Nakamura H."/>
            <person name="Mori M."/>
            <person name="Yoshida Y."/>
            <person name="Ohtoshi R."/>
            <person name="Malay A.D."/>
            <person name="Moran D.A.P."/>
            <person name="Tomita M."/>
            <person name="Numata K."/>
            <person name="Arakawa K."/>
        </authorList>
    </citation>
    <scope>NUCLEOTIDE SEQUENCE</scope>
</reference>